<keyword evidence="4 5" id="KW-0472">Membrane</keyword>
<dbReference type="InterPro" id="IPR045265">
    <property type="entry name" value="AIR12_DOMON"/>
</dbReference>
<proteinExistence type="predicted"/>
<feature type="domain" description="DOMON" evidence="8">
    <location>
        <begin position="66"/>
        <end position="181"/>
    </location>
</feature>
<keyword evidence="10" id="KW-1185">Reference proteome</keyword>
<name>A0ABD1XLN9_9MARC</name>
<feature type="transmembrane region" description="Helical" evidence="7">
    <location>
        <begin position="340"/>
        <end position="360"/>
    </location>
</feature>
<keyword evidence="7" id="KW-0812">Transmembrane</keyword>
<evidence type="ECO:0000256" key="4">
    <source>
        <dbReference type="ARBA" id="ARBA00023136"/>
    </source>
</evidence>
<feature type="transmembrane region" description="Helical" evidence="7">
    <location>
        <begin position="301"/>
        <end position="319"/>
    </location>
</feature>
<dbReference type="PROSITE" id="PS50836">
    <property type="entry name" value="DOMON"/>
    <property type="match status" value="1"/>
</dbReference>
<keyword evidence="2 5" id="KW-0813">Transport</keyword>
<sequence>MKTERAAAEFHRNCFCRRTARILSVVVVATCFLARSSKSVDAVCTKDFTREGIAISYKNCSDLLMQDASIAWSYENRNRLLRMAFSGDYIADGWVGWGINPDCPRMVGSSVLITFKTVNGSKILPYKLNGDLLQRSYLVPGQVDIEFVDTSSSISGTDFTIFTTVRLKPNQTKINMVWNRGPFLIDYTPSPHFFDEQSLSSVAVLDVLDRGVTNIGDCGCSVVVPHRHQKKKHGLIAGVAWGILYPVGVIIGWFTVCFPDTFLYIYVPFHLTSFAVGMAGFYSGNMLKDLSGSVSDNEHQLLAVLIVTLGTIQLLLFILRTASTTGVGGEFVRHLQNWFCTYNFMLAFCNFFLIAAEIFSGMRLLNPNFTWGFKWLVISGVVFLVYICNCAGMKNYRRHLQARLAAPPLVFTFAV</sequence>
<dbReference type="CDD" id="cd08760">
    <property type="entry name" value="Cyt_b561_FRRS1_like"/>
    <property type="match status" value="1"/>
</dbReference>
<dbReference type="EMBL" id="JBHFFA010000008">
    <property type="protein sequence ID" value="KAL2608443.1"/>
    <property type="molecule type" value="Genomic_DNA"/>
</dbReference>
<evidence type="ECO:0000256" key="6">
    <source>
        <dbReference type="PIRSR" id="PIRSR037471-1"/>
    </source>
</evidence>
<dbReference type="Pfam" id="PF04526">
    <property type="entry name" value="DUF568"/>
    <property type="match status" value="1"/>
</dbReference>
<keyword evidence="5" id="KW-0249">Electron transport</keyword>
<keyword evidence="3" id="KW-0732">Signal</keyword>
<evidence type="ECO:0000256" key="3">
    <source>
        <dbReference type="ARBA" id="ARBA00022729"/>
    </source>
</evidence>
<dbReference type="PANTHER" id="PTHR23130">
    <property type="entry name" value="CYTOCHROME B561 AND DOMON DOMAIN-CONTAINING PROTEIN"/>
    <property type="match status" value="1"/>
</dbReference>
<protein>
    <recommendedName>
        <fullName evidence="5">Cytochrome b561 and DOMON domain-containing protein</fullName>
    </recommendedName>
</protein>
<evidence type="ECO:0000256" key="1">
    <source>
        <dbReference type="ARBA" id="ARBA00004370"/>
    </source>
</evidence>
<dbReference type="AlphaFoldDB" id="A0ABD1XLN9"/>
<keyword evidence="7" id="KW-1133">Transmembrane helix</keyword>
<keyword evidence="6" id="KW-0479">Metal-binding</keyword>
<organism evidence="9 10">
    <name type="scientific">Riccia fluitans</name>
    <dbReference type="NCBI Taxonomy" id="41844"/>
    <lineage>
        <taxon>Eukaryota</taxon>
        <taxon>Viridiplantae</taxon>
        <taxon>Streptophyta</taxon>
        <taxon>Embryophyta</taxon>
        <taxon>Marchantiophyta</taxon>
        <taxon>Marchantiopsida</taxon>
        <taxon>Marchantiidae</taxon>
        <taxon>Marchantiales</taxon>
        <taxon>Ricciaceae</taxon>
        <taxon>Riccia</taxon>
    </lineage>
</organism>
<evidence type="ECO:0000256" key="7">
    <source>
        <dbReference type="SAM" id="Phobius"/>
    </source>
</evidence>
<comment type="cofactor">
    <cofactor evidence="5">
        <name>heme b</name>
        <dbReference type="ChEBI" id="CHEBI:60344"/>
    </cofactor>
    <text evidence="5">Binds 2 heme b groups non-covalently.</text>
</comment>
<dbReference type="InterPro" id="IPR005018">
    <property type="entry name" value="DOMON_domain"/>
</dbReference>
<gene>
    <name evidence="9" type="ORF">R1flu_027016</name>
</gene>
<comment type="caution">
    <text evidence="9">The sequence shown here is derived from an EMBL/GenBank/DDBJ whole genome shotgun (WGS) entry which is preliminary data.</text>
</comment>
<evidence type="ECO:0000313" key="9">
    <source>
        <dbReference type="EMBL" id="KAL2608443.1"/>
    </source>
</evidence>
<keyword evidence="6" id="KW-0408">Iron</keyword>
<feature type="transmembrane region" description="Helical" evidence="7">
    <location>
        <begin position="372"/>
        <end position="393"/>
    </location>
</feature>
<feature type="transmembrane region" description="Helical" evidence="7">
    <location>
        <begin position="235"/>
        <end position="256"/>
    </location>
</feature>
<evidence type="ECO:0000259" key="8">
    <source>
        <dbReference type="PROSITE" id="PS50836"/>
    </source>
</evidence>
<evidence type="ECO:0000313" key="10">
    <source>
        <dbReference type="Proteomes" id="UP001605036"/>
    </source>
</evidence>
<dbReference type="InterPro" id="IPR017214">
    <property type="entry name" value="UCP037471"/>
</dbReference>
<feature type="binding site" description="axial binding residue" evidence="6">
    <location>
        <position position="233"/>
    </location>
    <ligand>
        <name>heme b</name>
        <dbReference type="ChEBI" id="CHEBI:60344"/>
        <label>1</label>
    </ligand>
    <ligandPart>
        <name>Fe</name>
        <dbReference type="ChEBI" id="CHEBI:18248"/>
    </ligandPart>
</feature>
<dbReference type="Proteomes" id="UP001605036">
    <property type="component" value="Unassembled WGS sequence"/>
</dbReference>
<feature type="binding site" description="axial binding residue" evidence="6">
    <location>
        <position position="299"/>
    </location>
    <ligand>
        <name>heme b</name>
        <dbReference type="ChEBI" id="CHEBI:60344"/>
        <label>1</label>
    </ligand>
    <ligandPart>
        <name>Fe</name>
        <dbReference type="ChEBI" id="CHEBI:18248"/>
    </ligandPart>
</feature>
<dbReference type="PIRSF" id="PIRSF037471">
    <property type="entry name" value="UCP037471"/>
    <property type="match status" value="1"/>
</dbReference>
<accession>A0ABD1XLN9</accession>
<reference evidence="9 10" key="1">
    <citation type="submission" date="2024-09" db="EMBL/GenBank/DDBJ databases">
        <title>Chromosome-scale assembly of Riccia fluitans.</title>
        <authorList>
            <person name="Paukszto L."/>
            <person name="Sawicki J."/>
            <person name="Karawczyk K."/>
            <person name="Piernik-Szablinska J."/>
            <person name="Szczecinska M."/>
            <person name="Mazdziarz M."/>
        </authorList>
    </citation>
    <scope>NUCLEOTIDE SEQUENCE [LARGE SCALE GENOMIC DNA]</scope>
    <source>
        <strain evidence="9">Rf_01</strain>
        <tissue evidence="9">Aerial parts of the thallus</tissue>
    </source>
</reference>
<evidence type="ECO:0000256" key="2">
    <source>
        <dbReference type="ARBA" id="ARBA00022448"/>
    </source>
</evidence>
<feature type="transmembrane region" description="Helical" evidence="7">
    <location>
        <begin position="263"/>
        <end position="281"/>
    </location>
</feature>
<dbReference type="PANTHER" id="PTHR23130:SF199">
    <property type="entry name" value="CYTOCHROME B561 AND DOMON DOMAIN-CONTAINING PROTEIN"/>
    <property type="match status" value="1"/>
</dbReference>
<evidence type="ECO:0000256" key="5">
    <source>
        <dbReference type="PIRNR" id="PIRNR037471"/>
    </source>
</evidence>
<dbReference type="GO" id="GO:0016020">
    <property type="term" value="C:membrane"/>
    <property type="evidence" value="ECO:0007669"/>
    <property type="project" value="UniProtKB-SubCell"/>
</dbReference>
<comment type="subcellular location">
    <subcellularLocation>
        <location evidence="1">Membrane</location>
    </subcellularLocation>
</comment>